<comment type="similarity">
    <text evidence="2 7">Belongs to the ExbD/TolR family.</text>
</comment>
<dbReference type="STRING" id="1312852.EG19_08375"/>
<dbReference type="PANTHER" id="PTHR30558">
    <property type="entry name" value="EXBD MEMBRANE COMPONENT OF PMF-DRIVEN MACROMOLECULE IMPORT SYSTEM"/>
    <property type="match status" value="1"/>
</dbReference>
<evidence type="ECO:0000256" key="2">
    <source>
        <dbReference type="ARBA" id="ARBA00005811"/>
    </source>
</evidence>
<evidence type="ECO:0000256" key="7">
    <source>
        <dbReference type="RuleBase" id="RU003879"/>
    </source>
</evidence>
<keyword evidence="11" id="KW-1185">Reference proteome</keyword>
<evidence type="ECO:0000256" key="4">
    <source>
        <dbReference type="ARBA" id="ARBA00022692"/>
    </source>
</evidence>
<keyword evidence="5 8" id="KW-1133">Transmembrane helix</keyword>
<keyword evidence="3" id="KW-1003">Cell membrane</keyword>
<dbReference type="EMBL" id="JMFG01000036">
    <property type="protein sequence ID" value="KDA53002.1"/>
    <property type="molecule type" value="Genomic_DNA"/>
</dbReference>
<dbReference type="AlphaFoldDB" id="A0A062XKE4"/>
<evidence type="ECO:0000256" key="5">
    <source>
        <dbReference type="ARBA" id="ARBA00022989"/>
    </source>
</evidence>
<protein>
    <submittedName>
        <fullName evidence="9">Biopolymer transporter ExbD</fullName>
    </submittedName>
</protein>
<gene>
    <name evidence="10" type="ORF">EG19_08375</name>
    <name evidence="9" type="ORF">ENP06_01490</name>
</gene>
<dbReference type="EMBL" id="DSHW01000111">
    <property type="protein sequence ID" value="HEQ88067.1"/>
    <property type="molecule type" value="Genomic_DNA"/>
</dbReference>
<proteinExistence type="inferred from homology"/>
<keyword evidence="6 8" id="KW-0472">Membrane</keyword>
<dbReference type="OrthoDB" id="9798629at2"/>
<evidence type="ECO:0000256" key="3">
    <source>
        <dbReference type="ARBA" id="ARBA00022475"/>
    </source>
</evidence>
<keyword evidence="7" id="KW-0653">Protein transport</keyword>
<organism evidence="10 11">
    <name type="scientific">Thermoanaerobaculum aquaticum</name>
    <dbReference type="NCBI Taxonomy" id="1312852"/>
    <lineage>
        <taxon>Bacteria</taxon>
        <taxon>Pseudomonadati</taxon>
        <taxon>Acidobacteriota</taxon>
        <taxon>Thermoanaerobaculia</taxon>
        <taxon>Thermoanaerobaculales</taxon>
        <taxon>Thermoanaerobaculaceae</taxon>
        <taxon>Thermoanaerobaculum</taxon>
    </lineage>
</organism>
<sequence>MAMMTGGDRNGVKSEINVTPLVDVCLVLLIIFMVVTPMLQKGVDVQLPTAQDPAKKPESQNQVLLAMKADKTMWYENHWLPEKDLAARLAELHARAPGKEIVVKADARLTWGDVKRLLKLVKEAGFSNMALVAEKEKRQ</sequence>
<evidence type="ECO:0000313" key="9">
    <source>
        <dbReference type="EMBL" id="HEQ88067.1"/>
    </source>
</evidence>
<dbReference type="InterPro" id="IPR003400">
    <property type="entry name" value="ExbD"/>
</dbReference>
<keyword evidence="4 7" id="KW-0812">Transmembrane</keyword>
<name>A0A062XKE4_9BACT</name>
<evidence type="ECO:0000313" key="11">
    <source>
        <dbReference type="Proteomes" id="UP000027284"/>
    </source>
</evidence>
<dbReference type="GO" id="GO:0015031">
    <property type="term" value="P:protein transport"/>
    <property type="evidence" value="ECO:0007669"/>
    <property type="project" value="UniProtKB-KW"/>
</dbReference>
<comment type="subcellular location">
    <subcellularLocation>
        <location evidence="1">Cell membrane</location>
        <topology evidence="1">Single-pass membrane protein</topology>
    </subcellularLocation>
    <subcellularLocation>
        <location evidence="7">Cell membrane</location>
        <topology evidence="7">Single-pass type II membrane protein</topology>
    </subcellularLocation>
</comment>
<feature type="transmembrane region" description="Helical" evidence="8">
    <location>
        <begin position="21"/>
        <end position="39"/>
    </location>
</feature>
<dbReference type="Gene3D" id="3.30.420.270">
    <property type="match status" value="1"/>
</dbReference>
<dbReference type="Pfam" id="PF02472">
    <property type="entry name" value="ExbD"/>
    <property type="match status" value="1"/>
</dbReference>
<dbReference type="Proteomes" id="UP000027284">
    <property type="component" value="Unassembled WGS sequence"/>
</dbReference>
<dbReference type="RefSeq" id="WP_038050385.1">
    <property type="nucleotide sequence ID" value="NZ_JMFG01000036.1"/>
</dbReference>
<comment type="caution">
    <text evidence="10">The sequence shown here is derived from an EMBL/GenBank/DDBJ whole genome shotgun (WGS) entry which is preliminary data.</text>
</comment>
<evidence type="ECO:0000256" key="6">
    <source>
        <dbReference type="ARBA" id="ARBA00023136"/>
    </source>
</evidence>
<reference evidence="10 11" key="1">
    <citation type="submission" date="2014-04" db="EMBL/GenBank/DDBJ databases">
        <title>The Genome Sequence of Thermoanaerobaculum aquaticum MP-01, The First Cultivated Group 23 Acidobacterium.</title>
        <authorList>
            <person name="Stamps B.W."/>
            <person name="Losey N.A."/>
            <person name="Lawson P.A."/>
            <person name="Stevenson B.S."/>
        </authorList>
    </citation>
    <scope>NUCLEOTIDE SEQUENCE [LARGE SCALE GENOMIC DNA]</scope>
    <source>
        <strain evidence="10 11">MP-01</strain>
    </source>
</reference>
<dbReference type="PANTHER" id="PTHR30558:SF7">
    <property type="entry name" value="TOL-PAL SYSTEM PROTEIN TOLR"/>
    <property type="match status" value="1"/>
</dbReference>
<dbReference type="GO" id="GO:0005886">
    <property type="term" value="C:plasma membrane"/>
    <property type="evidence" value="ECO:0007669"/>
    <property type="project" value="UniProtKB-SubCell"/>
</dbReference>
<keyword evidence="7" id="KW-0813">Transport</keyword>
<evidence type="ECO:0000256" key="8">
    <source>
        <dbReference type="SAM" id="Phobius"/>
    </source>
</evidence>
<reference evidence="9" key="2">
    <citation type="journal article" date="2020" name="mSystems">
        <title>Genome- and Community-Level Interaction Insights into Carbon Utilization and Element Cycling Functions of Hydrothermarchaeota in Hydrothermal Sediment.</title>
        <authorList>
            <person name="Zhou Z."/>
            <person name="Liu Y."/>
            <person name="Xu W."/>
            <person name="Pan J."/>
            <person name="Luo Z.H."/>
            <person name="Li M."/>
        </authorList>
    </citation>
    <scope>NUCLEOTIDE SEQUENCE [LARGE SCALE GENOMIC DNA]</scope>
    <source>
        <strain evidence="9">SpSt-186</strain>
    </source>
</reference>
<accession>A0A062XKE4</accession>
<evidence type="ECO:0000256" key="1">
    <source>
        <dbReference type="ARBA" id="ARBA00004162"/>
    </source>
</evidence>
<evidence type="ECO:0000313" key="10">
    <source>
        <dbReference type="EMBL" id="KDA53002.1"/>
    </source>
</evidence>
<dbReference type="GO" id="GO:0022857">
    <property type="term" value="F:transmembrane transporter activity"/>
    <property type="evidence" value="ECO:0007669"/>
    <property type="project" value="InterPro"/>
</dbReference>